<feature type="region of interest" description="Disordered" evidence="7">
    <location>
        <begin position="1"/>
        <end position="482"/>
    </location>
</feature>
<protein>
    <recommendedName>
        <fullName evidence="8">Protein kinase domain-containing protein</fullName>
    </recommendedName>
</protein>
<dbReference type="Pfam" id="PF00069">
    <property type="entry name" value="Pkinase"/>
    <property type="match status" value="1"/>
</dbReference>
<dbReference type="GO" id="GO:0007094">
    <property type="term" value="P:mitotic spindle assembly checkpoint signaling"/>
    <property type="evidence" value="ECO:0007669"/>
    <property type="project" value="TreeGrafter"/>
</dbReference>
<sequence>MAAVAHPHRPQIRRNSPLSIHHHNTHNTGFSANAPAMKRFGVDDSDSDDEPPPAIKFSKVTQALLADAPLPSSPPRQERVSEAPRFNRSASANKAGLDTPSRAPGIKIVRKSSPSVLGHDRGYTPPRIVQVGGRGSGSGARSISISGPYPQRFAVNRDPTPDLGGKPELVTPAPAPRALRVSRTRAGSNASQDGQQHPPPSLSRPGSRNGAGSAAESHEHDRSGSELSRSASHHHPPETVSRYGSSTMGRSRNTSAEAVPPPGSQRIKRAPIGTGSFLKSGPVRRGLRRRDSEDNVSPADEVPSAPASQPSATAHTPQDRSFSGAEGQRSRNGSVDTRATTVDPVSVHDFAHKSHASHASHESRNANSYFSRSQASNDSRPDSRQTSNDLPRSRQPSAERYQQRKRPSITTADEPAPAQQVSQHRQSSVDRDVPKPALDPKPPQRVPSMGRAQYRYVAPKIHTDASEDQENMPPPTFKRNKDQDFKYFGKQSISILSDDERPKPRMIDETPVPVPAQQQERRALGAISGNTPHRPAPPPPPKMSVLNTATATAGASVTKSKKKRSHIVINGKIFTQMGKIGKGGSSDVYCVMAENFKTFALKRVKLEDCDESAVRGYKGEIDLLKKLTEVERVVRLFDWELNDDKQELCVLMEKGDTDLNRILTLRLNGIDAKFDSVFARYQWKEMLECVQAVHDYDIVHSDLKPANFLVVQGRLKLIDFGIANAIDTDNTCNVHRDSHVGTPNYMSPESITDTNAPQPGMARDDAGRPLKKDMRIGKASDVWSLGCILYQMTYGRPPFAHISNQIVRIMAITNPKHAIEFPDRGVGGTLIPPALKATLRKCLNRDPERRPTIAQLLSEEDAFMNPEGQGGVVITEVLLSQIIHKVVERCKDPKRGIPSPEEVGQYPRNFMVKIREMQEAG</sequence>
<evidence type="ECO:0000256" key="1">
    <source>
        <dbReference type="ARBA" id="ARBA00022527"/>
    </source>
</evidence>
<organism evidence="9 10">
    <name type="scientific">Oleoguttula mirabilis</name>
    <dbReference type="NCBI Taxonomy" id="1507867"/>
    <lineage>
        <taxon>Eukaryota</taxon>
        <taxon>Fungi</taxon>
        <taxon>Dikarya</taxon>
        <taxon>Ascomycota</taxon>
        <taxon>Pezizomycotina</taxon>
        <taxon>Dothideomycetes</taxon>
        <taxon>Dothideomycetidae</taxon>
        <taxon>Mycosphaerellales</taxon>
        <taxon>Teratosphaeriaceae</taxon>
        <taxon>Oleoguttula</taxon>
    </lineage>
</organism>
<dbReference type="GO" id="GO:0098813">
    <property type="term" value="P:nuclear chromosome segregation"/>
    <property type="evidence" value="ECO:0007669"/>
    <property type="project" value="UniProtKB-ARBA"/>
</dbReference>
<evidence type="ECO:0000259" key="8">
    <source>
        <dbReference type="PROSITE" id="PS50011"/>
    </source>
</evidence>
<dbReference type="GO" id="GO:0005524">
    <property type="term" value="F:ATP binding"/>
    <property type="evidence" value="ECO:0007669"/>
    <property type="project" value="UniProtKB-UniRule"/>
</dbReference>
<dbReference type="InterPro" id="IPR000719">
    <property type="entry name" value="Prot_kinase_dom"/>
</dbReference>
<reference evidence="9 10" key="1">
    <citation type="submission" date="2021-11" db="EMBL/GenBank/DDBJ databases">
        <title>Black yeast isolated from Biological Soil Crust.</title>
        <authorList>
            <person name="Kurbessoian T."/>
        </authorList>
    </citation>
    <scope>NUCLEOTIDE SEQUENCE [LARGE SCALE GENOMIC DNA]</scope>
    <source>
        <strain evidence="9 10">CCFEE 5522</strain>
    </source>
</reference>
<name>A0AAV9J2Y5_9PEZI</name>
<dbReference type="PROSITE" id="PS00107">
    <property type="entry name" value="PROTEIN_KINASE_ATP"/>
    <property type="match status" value="1"/>
</dbReference>
<accession>A0AAV9J2Y5</accession>
<dbReference type="PROSITE" id="PS00108">
    <property type="entry name" value="PROTEIN_KINASE_ST"/>
    <property type="match status" value="1"/>
</dbReference>
<dbReference type="GO" id="GO:0033316">
    <property type="term" value="P:meiotic spindle assembly checkpoint signaling"/>
    <property type="evidence" value="ECO:0007669"/>
    <property type="project" value="TreeGrafter"/>
</dbReference>
<dbReference type="GO" id="GO:0000776">
    <property type="term" value="C:kinetochore"/>
    <property type="evidence" value="ECO:0007669"/>
    <property type="project" value="TreeGrafter"/>
</dbReference>
<dbReference type="PANTHER" id="PTHR22974">
    <property type="entry name" value="MIXED LINEAGE PROTEIN KINASE"/>
    <property type="match status" value="1"/>
</dbReference>
<dbReference type="InterPro" id="IPR027084">
    <property type="entry name" value="Mps1_cat"/>
</dbReference>
<evidence type="ECO:0000256" key="7">
    <source>
        <dbReference type="SAM" id="MobiDB-lite"/>
    </source>
</evidence>
<feature type="compositionally biased region" description="Polar residues" evidence="7">
    <location>
        <begin position="242"/>
        <end position="256"/>
    </location>
</feature>
<dbReference type="PROSITE" id="PS50011">
    <property type="entry name" value="PROTEIN_KINASE_DOM"/>
    <property type="match status" value="1"/>
</dbReference>
<evidence type="ECO:0000256" key="2">
    <source>
        <dbReference type="ARBA" id="ARBA00022679"/>
    </source>
</evidence>
<evidence type="ECO:0000256" key="3">
    <source>
        <dbReference type="ARBA" id="ARBA00022741"/>
    </source>
</evidence>
<comment type="caution">
    <text evidence="9">The sequence shown here is derived from an EMBL/GenBank/DDBJ whole genome shotgun (WGS) entry which is preliminary data.</text>
</comment>
<dbReference type="GO" id="GO:0034501">
    <property type="term" value="P:protein localization to kinetochore"/>
    <property type="evidence" value="ECO:0007669"/>
    <property type="project" value="TreeGrafter"/>
</dbReference>
<dbReference type="PANTHER" id="PTHR22974:SF21">
    <property type="entry name" value="DUAL SPECIFICITY PROTEIN KINASE TTK"/>
    <property type="match status" value="1"/>
</dbReference>
<keyword evidence="1" id="KW-0723">Serine/threonine-protein kinase</keyword>
<dbReference type="AlphaFoldDB" id="A0AAV9J2Y5"/>
<dbReference type="SMART" id="SM00220">
    <property type="entry name" value="S_TKc"/>
    <property type="match status" value="1"/>
</dbReference>
<evidence type="ECO:0000256" key="5">
    <source>
        <dbReference type="ARBA" id="ARBA00022840"/>
    </source>
</evidence>
<dbReference type="GO" id="GO:0004674">
    <property type="term" value="F:protein serine/threonine kinase activity"/>
    <property type="evidence" value="ECO:0007669"/>
    <property type="project" value="UniProtKB-KW"/>
</dbReference>
<keyword evidence="4" id="KW-0418">Kinase</keyword>
<dbReference type="EMBL" id="JAVFHQ010000111">
    <property type="protein sequence ID" value="KAK4539193.1"/>
    <property type="molecule type" value="Genomic_DNA"/>
</dbReference>
<evidence type="ECO:0000256" key="6">
    <source>
        <dbReference type="PROSITE-ProRule" id="PRU10141"/>
    </source>
</evidence>
<feature type="region of interest" description="Disordered" evidence="7">
    <location>
        <begin position="740"/>
        <end position="761"/>
    </location>
</feature>
<proteinExistence type="predicted"/>
<evidence type="ECO:0000256" key="4">
    <source>
        <dbReference type="ARBA" id="ARBA00022777"/>
    </source>
</evidence>
<keyword evidence="10" id="KW-1185">Reference proteome</keyword>
<feature type="binding site" evidence="6">
    <location>
        <position position="602"/>
    </location>
    <ligand>
        <name>ATP</name>
        <dbReference type="ChEBI" id="CHEBI:30616"/>
    </ligand>
</feature>
<dbReference type="SUPFAM" id="SSF56112">
    <property type="entry name" value="Protein kinase-like (PK-like)"/>
    <property type="match status" value="1"/>
</dbReference>
<feature type="compositionally biased region" description="Polar residues" evidence="7">
    <location>
        <begin position="330"/>
        <end position="340"/>
    </location>
</feature>
<dbReference type="CDD" id="cd14131">
    <property type="entry name" value="PKc_Mps1"/>
    <property type="match status" value="1"/>
</dbReference>
<dbReference type="InterPro" id="IPR011009">
    <property type="entry name" value="Kinase-like_dom_sf"/>
</dbReference>
<feature type="domain" description="Protein kinase" evidence="8">
    <location>
        <begin position="574"/>
        <end position="864"/>
    </location>
</feature>
<evidence type="ECO:0000313" key="9">
    <source>
        <dbReference type="EMBL" id="KAK4539193.1"/>
    </source>
</evidence>
<dbReference type="Gene3D" id="1.10.510.10">
    <property type="entry name" value="Transferase(Phosphotransferase) domain 1"/>
    <property type="match status" value="1"/>
</dbReference>
<keyword evidence="5 6" id="KW-0067">ATP-binding</keyword>
<dbReference type="Gene3D" id="3.30.200.20">
    <property type="entry name" value="Phosphorylase Kinase, domain 1"/>
    <property type="match status" value="1"/>
</dbReference>
<feature type="compositionally biased region" description="Polar residues" evidence="7">
    <location>
        <begin position="369"/>
        <end position="396"/>
    </location>
</feature>
<dbReference type="InterPro" id="IPR008271">
    <property type="entry name" value="Ser/Thr_kinase_AS"/>
</dbReference>
<dbReference type="GO" id="GO:0005634">
    <property type="term" value="C:nucleus"/>
    <property type="evidence" value="ECO:0007669"/>
    <property type="project" value="TreeGrafter"/>
</dbReference>
<feature type="compositionally biased region" description="Polar residues" evidence="7">
    <location>
        <begin position="185"/>
        <end position="195"/>
    </location>
</feature>
<feature type="compositionally biased region" description="Polar residues" evidence="7">
    <location>
        <begin position="744"/>
        <end position="757"/>
    </location>
</feature>
<dbReference type="Proteomes" id="UP001324427">
    <property type="component" value="Unassembled WGS sequence"/>
</dbReference>
<dbReference type="InterPro" id="IPR017441">
    <property type="entry name" value="Protein_kinase_ATP_BS"/>
</dbReference>
<gene>
    <name evidence="9" type="ORF">LTR36_001169</name>
</gene>
<evidence type="ECO:0000313" key="10">
    <source>
        <dbReference type="Proteomes" id="UP001324427"/>
    </source>
</evidence>
<dbReference type="GO" id="GO:0004712">
    <property type="term" value="F:protein serine/threonine/tyrosine kinase activity"/>
    <property type="evidence" value="ECO:0007669"/>
    <property type="project" value="TreeGrafter"/>
</dbReference>
<feature type="compositionally biased region" description="Low complexity" evidence="7">
    <location>
        <begin position="303"/>
        <end position="312"/>
    </location>
</feature>
<feature type="compositionally biased region" description="Basic residues" evidence="7">
    <location>
        <begin position="1"/>
        <end position="12"/>
    </location>
</feature>
<keyword evidence="3 6" id="KW-0547">Nucleotide-binding</keyword>
<keyword evidence="2" id="KW-0808">Transferase</keyword>
<dbReference type="FunFam" id="3.30.200.20:FF:000131">
    <property type="entry name" value="Dual specificity protein kinase TTK"/>
    <property type="match status" value="1"/>
</dbReference>